<accession>A0A4V2RCZ6</accession>
<proteinExistence type="predicted"/>
<dbReference type="Proteomes" id="UP000295689">
    <property type="component" value="Unassembled WGS sequence"/>
</dbReference>
<evidence type="ECO:0000313" key="3">
    <source>
        <dbReference type="Proteomes" id="UP000295689"/>
    </source>
</evidence>
<name>A0A4V2RCZ6_9BACI</name>
<dbReference type="RefSeq" id="WP_132008567.1">
    <property type="nucleotide sequence ID" value="NZ_JABUHM010000008.1"/>
</dbReference>
<comment type="caution">
    <text evidence="2">The sequence shown here is derived from an EMBL/GenBank/DDBJ whole genome shotgun (WGS) entry which is preliminary data.</text>
</comment>
<evidence type="ECO:0000313" key="2">
    <source>
        <dbReference type="EMBL" id="TCN22870.1"/>
    </source>
</evidence>
<organism evidence="2 3">
    <name type="scientific">Mesobacillus foraminis</name>
    <dbReference type="NCBI Taxonomy" id="279826"/>
    <lineage>
        <taxon>Bacteria</taxon>
        <taxon>Bacillati</taxon>
        <taxon>Bacillota</taxon>
        <taxon>Bacilli</taxon>
        <taxon>Bacillales</taxon>
        <taxon>Bacillaceae</taxon>
        <taxon>Mesobacillus</taxon>
    </lineage>
</organism>
<keyword evidence="1" id="KW-0472">Membrane</keyword>
<dbReference type="EMBL" id="SLVV01000009">
    <property type="protein sequence ID" value="TCN22870.1"/>
    <property type="molecule type" value="Genomic_DNA"/>
</dbReference>
<sequence>MSIFRAFLICGLAGLAIIVFSVFFREESRETIIFFPINENVKYKSANTGLAIREGNNSEAYIIEWEARSALGQKAYLRQDVGLLFKNGKLIEKIGDWRQNTDSLKQARTLERDDTAKYEGITFHHSELHSLADKISSAQHMSSDFLYVIKAPHSTMTSFRVPQTAEEEEWKLLLDKTISNQLEYGLSNFLKQLQLKPNQYTTLPLTDLPKYTDRPLPGLSLSDSQMAIGKLWEGLYKNYFHGIKKTNGTVISPIGSTIPLLVFTLDKNVLYVLTRTSDGETVILAQQIGGTN</sequence>
<evidence type="ECO:0000256" key="1">
    <source>
        <dbReference type="SAM" id="Phobius"/>
    </source>
</evidence>
<keyword evidence="1" id="KW-1133">Transmembrane helix</keyword>
<keyword evidence="3" id="KW-1185">Reference proteome</keyword>
<dbReference type="AlphaFoldDB" id="A0A4V2RCZ6"/>
<protein>
    <submittedName>
        <fullName evidence="2">Uncharacterized protein</fullName>
    </submittedName>
</protein>
<keyword evidence="1" id="KW-0812">Transmembrane</keyword>
<feature type="transmembrane region" description="Helical" evidence="1">
    <location>
        <begin position="6"/>
        <end position="24"/>
    </location>
</feature>
<gene>
    <name evidence="2" type="ORF">EV146_10923</name>
</gene>
<reference evidence="2 3" key="1">
    <citation type="journal article" date="2015" name="Stand. Genomic Sci.">
        <title>Genomic Encyclopedia of Bacterial and Archaeal Type Strains, Phase III: the genomes of soil and plant-associated and newly described type strains.</title>
        <authorList>
            <person name="Whitman W.B."/>
            <person name="Woyke T."/>
            <person name="Klenk H.P."/>
            <person name="Zhou Y."/>
            <person name="Lilburn T.G."/>
            <person name="Beck B.J."/>
            <person name="De Vos P."/>
            <person name="Vandamme P."/>
            <person name="Eisen J.A."/>
            <person name="Garrity G."/>
            <person name="Hugenholtz P."/>
            <person name="Kyrpides N.C."/>
        </authorList>
    </citation>
    <scope>NUCLEOTIDE SEQUENCE [LARGE SCALE GENOMIC DNA]</scope>
    <source>
        <strain evidence="2 3">CV53</strain>
    </source>
</reference>